<evidence type="ECO:0000313" key="4">
    <source>
        <dbReference type="Proteomes" id="UP001152797"/>
    </source>
</evidence>
<name>A0A9P1CU37_9DINO</name>
<dbReference type="EMBL" id="CAMXCT010002294">
    <property type="protein sequence ID" value="CAI3997137.1"/>
    <property type="molecule type" value="Genomic_DNA"/>
</dbReference>
<dbReference type="EMBL" id="CAMXCT020002294">
    <property type="protein sequence ID" value="CAL1150512.1"/>
    <property type="molecule type" value="Genomic_DNA"/>
</dbReference>
<feature type="transmembrane region" description="Helical" evidence="1">
    <location>
        <begin position="171"/>
        <end position="197"/>
    </location>
</feature>
<organism evidence="2">
    <name type="scientific">Cladocopium goreaui</name>
    <dbReference type="NCBI Taxonomy" id="2562237"/>
    <lineage>
        <taxon>Eukaryota</taxon>
        <taxon>Sar</taxon>
        <taxon>Alveolata</taxon>
        <taxon>Dinophyceae</taxon>
        <taxon>Suessiales</taxon>
        <taxon>Symbiodiniaceae</taxon>
        <taxon>Cladocopium</taxon>
    </lineage>
</organism>
<reference evidence="3 4" key="2">
    <citation type="submission" date="2024-05" db="EMBL/GenBank/DDBJ databases">
        <authorList>
            <person name="Chen Y."/>
            <person name="Shah S."/>
            <person name="Dougan E. K."/>
            <person name="Thang M."/>
            <person name="Chan C."/>
        </authorList>
    </citation>
    <scope>NUCLEOTIDE SEQUENCE [LARGE SCALE GENOMIC DNA]</scope>
</reference>
<keyword evidence="1" id="KW-0812">Transmembrane</keyword>
<sequence>MNFFSNGQEALLPRAERLESEEEIAVEQLDGSRAWQILWNNALDFMVVFRGDSSDSESRESVEMQRCFLRIIKVLVAVAALIVVLGVYLWCSAIEATYEYSSKACDVPLNKYLFLQLGLTWLISSFKLQDGSLLARLISAFFTSMLSFTPVALGLFWIFSSRNCPRTNPQLYYAVAHLLYFEAAGICGMVVLVLLIVGCSRGRLTVEFQGAGGIESGCAEVQASGATPDVGELCARKPDLSRVATAFPGHAFPPTIEFLQEHGTTFHLHRVKGRRFTDVHGYIEGVVIEVTSLHCVVGSFEVLMRISAAHEFDPAESQSSSDSSL</sequence>
<feature type="transmembrane region" description="Helical" evidence="1">
    <location>
        <begin position="67"/>
        <end position="89"/>
    </location>
</feature>
<keyword evidence="1" id="KW-1133">Transmembrane helix</keyword>
<evidence type="ECO:0000256" key="1">
    <source>
        <dbReference type="SAM" id="Phobius"/>
    </source>
</evidence>
<evidence type="ECO:0008006" key="5">
    <source>
        <dbReference type="Google" id="ProtNLM"/>
    </source>
</evidence>
<reference evidence="2" key="1">
    <citation type="submission" date="2022-10" db="EMBL/GenBank/DDBJ databases">
        <authorList>
            <person name="Chen Y."/>
            <person name="Dougan E. K."/>
            <person name="Chan C."/>
            <person name="Rhodes N."/>
            <person name="Thang M."/>
        </authorList>
    </citation>
    <scope>NUCLEOTIDE SEQUENCE</scope>
</reference>
<proteinExistence type="predicted"/>
<keyword evidence="1" id="KW-0472">Membrane</keyword>
<evidence type="ECO:0000313" key="3">
    <source>
        <dbReference type="EMBL" id="CAL4784449.1"/>
    </source>
</evidence>
<accession>A0A9P1CU37</accession>
<evidence type="ECO:0000313" key="2">
    <source>
        <dbReference type="EMBL" id="CAI3997137.1"/>
    </source>
</evidence>
<dbReference type="EMBL" id="CAMXCT030002294">
    <property type="protein sequence ID" value="CAL4784449.1"/>
    <property type="molecule type" value="Genomic_DNA"/>
</dbReference>
<dbReference type="Proteomes" id="UP001152797">
    <property type="component" value="Unassembled WGS sequence"/>
</dbReference>
<comment type="caution">
    <text evidence="2">The sequence shown here is derived from an EMBL/GenBank/DDBJ whole genome shotgun (WGS) entry which is preliminary data.</text>
</comment>
<protein>
    <recommendedName>
        <fullName evidence="5">Transmembrane protein</fullName>
    </recommendedName>
</protein>
<keyword evidence="4" id="KW-1185">Reference proteome</keyword>
<gene>
    <name evidence="2" type="ORF">C1SCF055_LOCUS23550</name>
</gene>
<dbReference type="AlphaFoldDB" id="A0A9P1CU37"/>
<dbReference type="OrthoDB" id="10620062at2759"/>
<feature type="transmembrane region" description="Helical" evidence="1">
    <location>
        <begin position="133"/>
        <end position="159"/>
    </location>
</feature>